<reference evidence="2 3" key="1">
    <citation type="journal article" date="2020" name="Genome Biol. Evol.">
        <title>A new high-quality draft genome assembly of the Chinese cordyceps Ophiocordyceps sinensis.</title>
        <authorList>
            <person name="Shu R."/>
            <person name="Zhang J."/>
            <person name="Meng Q."/>
            <person name="Zhang H."/>
            <person name="Zhou G."/>
            <person name="Li M."/>
            <person name="Wu P."/>
            <person name="Zhao Y."/>
            <person name="Chen C."/>
            <person name="Qin Q."/>
        </authorList>
    </citation>
    <scope>NUCLEOTIDE SEQUENCE [LARGE SCALE GENOMIC DNA]</scope>
    <source>
        <strain evidence="2 3">IOZ07</strain>
    </source>
</reference>
<evidence type="ECO:0000313" key="2">
    <source>
        <dbReference type="EMBL" id="KAF4513679.1"/>
    </source>
</evidence>
<gene>
    <name evidence="2" type="ORF">G6O67_000920</name>
</gene>
<sequence length="344" mass="36823">MSFLPEPLRMMTANPRLFDLSSDGPIPYVMRQKLTGFPTPVPGLSLSGKTVLVTGATSGVGHETARQLVRLGARLVIGARNRQRAEAVRLELLGENPGAAVETHQLDLESLDSVDGFVRGLRAAATTLDIAILNAGLFSRDPGRVEAGWSRLMQVNFRSTAYLALCLVPLLRPAGPAPTRLVLVSSEAHAWTTYRMPARGGSVLSEFHGDGAGVRPDHDYYTAKLFLALLGRELAARLGPAAVEVVTTTPGFCASGFFPDAAGIATRLILLASARSLSQGARLHVHAATCPDPGLSGSFMRDGRVSRLSPYAESDQGRELQARLWDELTKLCSDRGVELDKSLT</sequence>
<dbReference type="Gene3D" id="3.40.50.720">
    <property type="entry name" value="NAD(P)-binding Rossmann-like Domain"/>
    <property type="match status" value="1"/>
</dbReference>
<dbReference type="AlphaFoldDB" id="A0A8H4VA96"/>
<dbReference type="InterPro" id="IPR002347">
    <property type="entry name" value="SDR_fam"/>
</dbReference>
<dbReference type="PRINTS" id="PR00081">
    <property type="entry name" value="GDHRDH"/>
</dbReference>
<evidence type="ECO:0000256" key="1">
    <source>
        <dbReference type="ARBA" id="ARBA00023002"/>
    </source>
</evidence>
<proteinExistence type="predicted"/>
<dbReference type="InterPro" id="IPR036291">
    <property type="entry name" value="NAD(P)-bd_dom_sf"/>
</dbReference>
<name>A0A8H4VA96_9HYPO</name>
<protein>
    <recommendedName>
        <fullName evidence="4">Short-chain dehydrogenase</fullName>
    </recommendedName>
</protein>
<dbReference type="Pfam" id="PF00106">
    <property type="entry name" value="adh_short"/>
    <property type="match status" value="1"/>
</dbReference>
<organism evidence="2 3">
    <name type="scientific">Ophiocordyceps sinensis</name>
    <dbReference type="NCBI Taxonomy" id="72228"/>
    <lineage>
        <taxon>Eukaryota</taxon>
        <taxon>Fungi</taxon>
        <taxon>Dikarya</taxon>
        <taxon>Ascomycota</taxon>
        <taxon>Pezizomycotina</taxon>
        <taxon>Sordariomycetes</taxon>
        <taxon>Hypocreomycetidae</taxon>
        <taxon>Hypocreales</taxon>
        <taxon>Ophiocordycipitaceae</taxon>
        <taxon>Ophiocordyceps</taxon>
    </lineage>
</organism>
<dbReference type="PANTHER" id="PTHR43157:SF31">
    <property type="entry name" value="PHOSPHATIDYLINOSITOL-GLYCAN BIOSYNTHESIS CLASS F PROTEIN"/>
    <property type="match status" value="1"/>
</dbReference>
<accession>A0A8H4VA96</accession>
<dbReference type="GO" id="GO:0016491">
    <property type="term" value="F:oxidoreductase activity"/>
    <property type="evidence" value="ECO:0007669"/>
    <property type="project" value="UniProtKB-KW"/>
</dbReference>
<dbReference type="PANTHER" id="PTHR43157">
    <property type="entry name" value="PHOSPHATIDYLINOSITOL-GLYCAN BIOSYNTHESIS CLASS F PROTEIN-RELATED"/>
    <property type="match status" value="1"/>
</dbReference>
<comment type="caution">
    <text evidence="2">The sequence shown here is derived from an EMBL/GenBank/DDBJ whole genome shotgun (WGS) entry which is preliminary data.</text>
</comment>
<keyword evidence="3" id="KW-1185">Reference proteome</keyword>
<evidence type="ECO:0008006" key="4">
    <source>
        <dbReference type="Google" id="ProtNLM"/>
    </source>
</evidence>
<keyword evidence="1" id="KW-0560">Oxidoreductase</keyword>
<dbReference type="OrthoDB" id="542013at2759"/>
<dbReference type="SUPFAM" id="SSF51735">
    <property type="entry name" value="NAD(P)-binding Rossmann-fold domains"/>
    <property type="match status" value="1"/>
</dbReference>
<dbReference type="EMBL" id="JAAVMX010000001">
    <property type="protein sequence ID" value="KAF4513679.1"/>
    <property type="molecule type" value="Genomic_DNA"/>
</dbReference>
<evidence type="ECO:0000313" key="3">
    <source>
        <dbReference type="Proteomes" id="UP000557566"/>
    </source>
</evidence>
<dbReference type="Proteomes" id="UP000557566">
    <property type="component" value="Unassembled WGS sequence"/>
</dbReference>